<keyword evidence="15 26" id="KW-0186">Copper</keyword>
<feature type="binding site" evidence="26">
    <location>
        <position position="862"/>
    </location>
    <ligand>
        <name>Zn(2+)</name>
        <dbReference type="ChEBI" id="CHEBI:29105"/>
        <note>catalytic</note>
    </ligand>
</feature>
<evidence type="ECO:0000256" key="22">
    <source>
        <dbReference type="ARBA" id="ARBA00023329"/>
    </source>
</evidence>
<feature type="binding site" evidence="26">
    <location>
        <position position="483"/>
    </location>
    <ligand>
        <name>Cu(2+)</name>
        <dbReference type="ChEBI" id="CHEBI:29036"/>
        <label>1</label>
        <note>catalytic</note>
    </ligand>
</feature>
<evidence type="ECO:0000313" key="32">
    <source>
        <dbReference type="EMBL" id="RMX45322.1"/>
    </source>
</evidence>
<comment type="subcellular location">
    <subcellularLocation>
        <location evidence="2">Cytoplasmic vesicle</location>
    </subcellularLocation>
    <subcellularLocation>
        <location evidence="23">Endomembrane system</location>
        <topology evidence="23">Single-pass membrane protein</topology>
    </subcellularLocation>
    <subcellularLocation>
        <location evidence="3">Secreted</location>
    </subcellularLocation>
</comment>
<keyword evidence="19" id="KW-0325">Glycoprotein</keyword>
<dbReference type="GO" id="GO:0005576">
    <property type="term" value="C:extracellular region"/>
    <property type="evidence" value="ECO:0007669"/>
    <property type="project" value="UniProtKB-SubCell"/>
</dbReference>
<gene>
    <name evidence="32" type="ORF">pdam_00000832</name>
</gene>
<name>A0A3M6TVA5_POCDA</name>
<dbReference type="PANTHER" id="PTHR10680:SF14">
    <property type="entry name" value="PEPTIDYL-GLYCINE ALPHA-AMIDATING MONOOXYGENASE"/>
    <property type="match status" value="1"/>
</dbReference>
<feature type="binding site" evidence="26">
    <location>
        <position position="966"/>
    </location>
    <ligand>
        <name>Zn(2+)</name>
        <dbReference type="ChEBI" id="CHEBI:29105"/>
        <note>catalytic</note>
    </ligand>
</feature>
<dbReference type="InterPro" id="IPR014783">
    <property type="entry name" value="Cu2_ascorb_mOase_CS-2"/>
</dbReference>
<feature type="binding site" evidence="26">
    <location>
        <position position="625"/>
    </location>
    <ligand>
        <name>Cu(2+)</name>
        <dbReference type="ChEBI" id="CHEBI:29036"/>
        <label>1</label>
        <note>catalytic</note>
    </ligand>
</feature>
<keyword evidence="17" id="KW-0472">Membrane</keyword>
<keyword evidence="13" id="KW-1133">Transmembrane helix</keyword>
<dbReference type="Pfam" id="PF01436">
    <property type="entry name" value="NHL"/>
    <property type="match status" value="4"/>
</dbReference>
<dbReference type="GO" id="GO:0031410">
    <property type="term" value="C:cytoplasmic vesicle"/>
    <property type="evidence" value="ECO:0007669"/>
    <property type="project" value="UniProtKB-SubCell"/>
</dbReference>
<feature type="binding site" evidence="26">
    <location>
        <position position="1059"/>
    </location>
    <ligand>
        <name>Ca(2+)</name>
        <dbReference type="ChEBI" id="CHEBI:29108"/>
        <note>structural</note>
    </ligand>
</feature>
<keyword evidence="10 29" id="KW-0732">Signal</keyword>
<evidence type="ECO:0000256" key="19">
    <source>
        <dbReference type="ARBA" id="ARBA00023180"/>
    </source>
</evidence>
<feature type="disulfide bond" evidence="27">
    <location>
        <begin position="458"/>
        <end position="507"/>
    </location>
</feature>
<feature type="domain" description="Copper type II ascorbate-dependent monooxygenase N-terminal" evidence="30">
    <location>
        <begin position="442"/>
        <end position="559"/>
    </location>
</feature>
<proteinExistence type="inferred from homology"/>
<evidence type="ECO:0000256" key="16">
    <source>
        <dbReference type="ARBA" id="ARBA00023033"/>
    </source>
</evidence>
<feature type="domain" description="Copper type II ascorbate-dependent monooxygenase C-terminal" evidence="31">
    <location>
        <begin position="585"/>
        <end position="710"/>
    </location>
</feature>
<evidence type="ECO:0000256" key="6">
    <source>
        <dbReference type="ARBA" id="ARBA00010676"/>
    </source>
</evidence>
<dbReference type="GO" id="GO:0004504">
    <property type="term" value="F:peptidylglycine monooxygenase activity"/>
    <property type="evidence" value="ECO:0007669"/>
    <property type="project" value="UniProtKB-EC"/>
</dbReference>
<evidence type="ECO:0000256" key="18">
    <source>
        <dbReference type="ARBA" id="ARBA00023157"/>
    </source>
</evidence>
<feature type="binding site" evidence="26">
    <location>
        <position position="627"/>
    </location>
    <ligand>
        <name>Cu(2+)</name>
        <dbReference type="ChEBI" id="CHEBI:29036"/>
        <label>1</label>
        <note>catalytic</note>
    </ligand>
</feature>
<evidence type="ECO:0000313" key="33">
    <source>
        <dbReference type="Proteomes" id="UP000275408"/>
    </source>
</evidence>
<dbReference type="PROSITE" id="PS00084">
    <property type="entry name" value="CU2_MONOOXYGENASE_1"/>
    <property type="match status" value="1"/>
</dbReference>
<keyword evidence="14" id="KW-0560">Oxidoreductase</keyword>
<evidence type="ECO:0000256" key="10">
    <source>
        <dbReference type="ARBA" id="ARBA00022729"/>
    </source>
</evidence>
<evidence type="ECO:0000256" key="23">
    <source>
        <dbReference type="ARBA" id="ARBA00037847"/>
    </source>
</evidence>
<evidence type="ECO:0000256" key="15">
    <source>
        <dbReference type="ARBA" id="ARBA00023008"/>
    </source>
</evidence>
<comment type="similarity">
    <text evidence="4">In the C-terminal section; belongs to the peptidyl-alpha-hydroxyglycine alpha-amidating lyase family.</text>
</comment>
<evidence type="ECO:0000256" key="13">
    <source>
        <dbReference type="ARBA" id="ARBA00022989"/>
    </source>
</evidence>
<evidence type="ECO:0000256" key="21">
    <source>
        <dbReference type="ARBA" id="ARBA00023268"/>
    </source>
</evidence>
<keyword evidence="8" id="KW-0812">Transmembrane</keyword>
<evidence type="ECO:0000256" key="12">
    <source>
        <dbReference type="ARBA" id="ARBA00022833"/>
    </source>
</evidence>
<dbReference type="OrthoDB" id="10044505at2759"/>
<dbReference type="SUPFAM" id="SSF49742">
    <property type="entry name" value="PHM/PNGase F"/>
    <property type="match status" value="4"/>
</dbReference>
<evidence type="ECO:0000256" key="29">
    <source>
        <dbReference type="SAM" id="SignalP"/>
    </source>
</evidence>
<comment type="caution">
    <text evidence="32">The sequence shown here is derived from an EMBL/GenBank/DDBJ whole genome shotgun (WGS) entry which is preliminary data.</text>
</comment>
<dbReference type="FunFam" id="2.60.120.310:FF:000005">
    <property type="entry name" value="Peptidylglycine alpha-hydroxylating monooxygenase"/>
    <property type="match status" value="2"/>
</dbReference>
<feature type="domain" description="Copper type II ascorbate-dependent monooxygenase C-terminal" evidence="31">
    <location>
        <begin position="207"/>
        <end position="323"/>
    </location>
</feature>
<dbReference type="GO" id="GO:0012505">
    <property type="term" value="C:endomembrane system"/>
    <property type="evidence" value="ECO:0007669"/>
    <property type="project" value="UniProtKB-SubCell"/>
</dbReference>
<evidence type="ECO:0000259" key="31">
    <source>
        <dbReference type="Pfam" id="PF03712"/>
    </source>
</evidence>
<feature type="binding site" evidence="26">
    <location>
        <position position="864"/>
    </location>
    <ligand>
        <name>Ca(2+)</name>
        <dbReference type="ChEBI" id="CHEBI:29108"/>
        <note>structural</note>
    </ligand>
</feature>
<evidence type="ECO:0000256" key="17">
    <source>
        <dbReference type="ARBA" id="ARBA00023136"/>
    </source>
</evidence>
<keyword evidence="33" id="KW-1185">Reference proteome</keyword>
<dbReference type="PROSITE" id="PS51125">
    <property type="entry name" value="NHL"/>
    <property type="match status" value="3"/>
</dbReference>
<dbReference type="Gene3D" id="2.60.120.310">
    <property type="entry name" value="Copper type II, ascorbate-dependent monooxygenase, N-terminal domain"/>
    <property type="match status" value="2"/>
</dbReference>
<evidence type="ECO:0000256" key="28">
    <source>
        <dbReference type="PROSITE-ProRule" id="PRU00504"/>
    </source>
</evidence>
<comment type="similarity">
    <text evidence="6">Belongs to the copper type II ascorbate-dependent monooxygenase family.</text>
</comment>
<evidence type="ECO:0000256" key="27">
    <source>
        <dbReference type="PIRSR" id="PIRSR600720-3"/>
    </source>
</evidence>
<feature type="binding site" evidence="26">
    <location>
        <position position="553"/>
    </location>
    <ligand>
        <name>Cu(2+)</name>
        <dbReference type="ChEBI" id="CHEBI:29036"/>
        <label>1</label>
        <note>catalytic</note>
    </ligand>
</feature>
<evidence type="ECO:0000256" key="7">
    <source>
        <dbReference type="ARBA" id="ARBA00022525"/>
    </source>
</evidence>
<evidence type="ECO:0000256" key="3">
    <source>
        <dbReference type="ARBA" id="ARBA00004613"/>
    </source>
</evidence>
<feature type="repeat" description="NHL" evidence="28">
    <location>
        <begin position="902"/>
        <end position="941"/>
    </location>
</feature>
<dbReference type="PRINTS" id="PR00790">
    <property type="entry name" value="PAMONOXGNASE"/>
</dbReference>
<dbReference type="InterPro" id="IPR036939">
    <property type="entry name" value="Cu2_ascorb_mOase_N_sf"/>
</dbReference>
<feature type="chain" id="PRO_5018065881" description="Peptidylglycine monooxygenase" evidence="29">
    <location>
        <begin position="22"/>
        <end position="1088"/>
    </location>
</feature>
<dbReference type="InterPro" id="IPR024548">
    <property type="entry name" value="Cu2_monoox_C"/>
</dbReference>
<dbReference type="Gene3D" id="2.120.10.30">
    <property type="entry name" value="TolB, C-terminal domain"/>
    <property type="match status" value="1"/>
</dbReference>
<dbReference type="InterPro" id="IPR001258">
    <property type="entry name" value="NHL_repeat"/>
</dbReference>
<evidence type="ECO:0008006" key="34">
    <source>
        <dbReference type="Google" id="ProtNLM"/>
    </source>
</evidence>
<dbReference type="InterPro" id="IPR000720">
    <property type="entry name" value="PHM/PAL"/>
</dbReference>
<comment type="catalytic activity">
    <reaction evidence="24">
        <text>a [peptide]-C-terminal glycine + 2 L-ascorbate + O2 = a [peptide]-C-terminal (2S)-2-hydroxyglycine + 2 monodehydro-L-ascorbate radical + H2O</text>
        <dbReference type="Rhea" id="RHEA:21452"/>
        <dbReference type="Rhea" id="RHEA-COMP:13486"/>
        <dbReference type="Rhea" id="RHEA-COMP:15321"/>
        <dbReference type="ChEBI" id="CHEBI:15377"/>
        <dbReference type="ChEBI" id="CHEBI:15379"/>
        <dbReference type="ChEBI" id="CHEBI:38290"/>
        <dbReference type="ChEBI" id="CHEBI:59513"/>
        <dbReference type="ChEBI" id="CHEBI:137000"/>
        <dbReference type="ChEBI" id="CHEBI:142768"/>
        <dbReference type="EC" id="1.14.17.3"/>
    </reaction>
</comment>
<feature type="disulfide bond" evidence="27">
    <location>
        <begin position="490"/>
        <end position="515"/>
    </location>
</feature>
<evidence type="ECO:0000256" key="9">
    <source>
        <dbReference type="ARBA" id="ARBA00022723"/>
    </source>
</evidence>
<dbReference type="GO" id="GO:0016020">
    <property type="term" value="C:membrane"/>
    <property type="evidence" value="ECO:0007669"/>
    <property type="project" value="InterPro"/>
</dbReference>
<evidence type="ECO:0000256" key="4">
    <source>
        <dbReference type="ARBA" id="ARBA00006026"/>
    </source>
</evidence>
<keyword evidence="22" id="KW-0968">Cytoplasmic vesicle</keyword>
<dbReference type="AlphaFoldDB" id="A0A3M6TVA5"/>
<evidence type="ECO:0000256" key="24">
    <source>
        <dbReference type="ARBA" id="ARBA00048431"/>
    </source>
</evidence>
<keyword evidence="21" id="KW-0511">Multifunctional enzyme</keyword>
<keyword evidence="9 26" id="KW-0479">Metal-binding</keyword>
<dbReference type="InterPro" id="IPR008977">
    <property type="entry name" value="PHM/PNGase_F_dom_sf"/>
</dbReference>
<feature type="binding site" evidence="25">
    <location>
        <position position="930"/>
    </location>
    <ligand>
        <name>a protein</name>
        <dbReference type="ChEBI" id="CHEBI:16541"/>
    </ligand>
    <ligandPart>
        <name>C-terminal Xaa-(2S)-2-hydroxyglycine residue</name>
        <dbReference type="ChEBI" id="CHEBI:142768"/>
    </ligandPart>
</feature>
<dbReference type="InterPro" id="IPR020611">
    <property type="entry name" value="Cu2_ascorb_mOase_CS-1"/>
</dbReference>
<dbReference type="InterPro" id="IPR011042">
    <property type="entry name" value="6-blade_b-propeller_TolB-like"/>
</dbReference>
<keyword evidence="26" id="KW-0106">Calcium</keyword>
<accession>A0A3M6TVA5</accession>
<comment type="catalytic activity">
    <reaction evidence="1">
        <text>a [peptide]-C-terminal (2S)-2-hydroxyglycine = a [peptide]-C-terminal amide + glyoxylate</text>
        <dbReference type="Rhea" id="RHEA:20924"/>
        <dbReference type="Rhea" id="RHEA-COMP:13485"/>
        <dbReference type="Rhea" id="RHEA-COMP:15321"/>
        <dbReference type="ChEBI" id="CHEBI:36655"/>
        <dbReference type="ChEBI" id="CHEBI:137001"/>
        <dbReference type="ChEBI" id="CHEBI:142768"/>
        <dbReference type="EC" id="4.3.2.5"/>
    </reaction>
</comment>
<keyword evidence="11" id="KW-0677">Repeat</keyword>
<dbReference type="GO" id="GO:0006518">
    <property type="term" value="P:peptide metabolic process"/>
    <property type="evidence" value="ECO:0007669"/>
    <property type="project" value="InterPro"/>
</dbReference>
<keyword evidence="16" id="KW-0503">Monooxygenase</keyword>
<dbReference type="PROSITE" id="PS00085">
    <property type="entry name" value="CU2_MONOOXYGENASE_2"/>
    <property type="match status" value="1"/>
</dbReference>
<organism evidence="32 33">
    <name type="scientific">Pocillopora damicornis</name>
    <name type="common">Cauliflower coral</name>
    <name type="synonym">Millepora damicornis</name>
    <dbReference type="NCBI Taxonomy" id="46731"/>
    <lineage>
        <taxon>Eukaryota</taxon>
        <taxon>Metazoa</taxon>
        <taxon>Cnidaria</taxon>
        <taxon>Anthozoa</taxon>
        <taxon>Hexacorallia</taxon>
        <taxon>Scleractinia</taxon>
        <taxon>Astrocoeniina</taxon>
        <taxon>Pocilloporidae</taxon>
        <taxon>Pocillopora</taxon>
    </lineage>
</organism>
<dbReference type="GO" id="GO:0004598">
    <property type="term" value="F:peptidylamidoglycolate lyase activity"/>
    <property type="evidence" value="ECO:0007669"/>
    <property type="project" value="UniProtKB-EC"/>
</dbReference>
<evidence type="ECO:0000256" key="20">
    <source>
        <dbReference type="ARBA" id="ARBA00023239"/>
    </source>
</evidence>
<feature type="binding site" evidence="25">
    <location>
        <position position="811"/>
    </location>
    <ligand>
        <name>a protein</name>
        <dbReference type="ChEBI" id="CHEBI:16541"/>
    </ligand>
    <ligandPart>
        <name>C-terminal Xaa-(2S)-2-hydroxyglycine residue</name>
        <dbReference type="ChEBI" id="CHEBI:142768"/>
    </ligandPart>
</feature>
<dbReference type="Pfam" id="PF03712">
    <property type="entry name" value="Cu2_monoox_C"/>
    <property type="match status" value="2"/>
</dbReference>
<dbReference type="Gene3D" id="2.60.120.230">
    <property type="match status" value="2"/>
</dbReference>
<dbReference type="EMBL" id="RCHS01002836">
    <property type="protein sequence ID" value="RMX45322.1"/>
    <property type="molecule type" value="Genomic_DNA"/>
</dbReference>
<feature type="disulfide bond" evidence="27">
    <location>
        <begin position="911"/>
        <end position="931"/>
    </location>
</feature>
<evidence type="ECO:0000256" key="8">
    <source>
        <dbReference type="ARBA" id="ARBA00022692"/>
    </source>
</evidence>
<feature type="disulfide bond" evidence="27">
    <location>
        <begin position="676"/>
        <end position="698"/>
    </location>
</feature>
<sequence>MSRTFAPNFVVAILCVTMCIAYEDDEEQFRDFNDILPHRSRPEKWQSRDDSSEIVKLAMPGVHPTKEDTYLCTAVDLHKKKDYIVAIKPLVNMNTAHHLMVFGCPEPAKHAFASDGEYWVCGEMGSNYCKGSDANILYAWGRNAPELDLPPDTAFEVGGKSDNSYLVLEVHYASADRFLADPTLKDYSGVDVHVTSVRPSQLAAIFVLQPFGDIPPKKEAWHFDIGCRYNDGPVLHPFKFRVHTHGIGTVVVGYRIRDEKWTQIGKMDPQRPQAFYPVDNLLEIKSGDSIAARCTFNSMQRNRVTHSGDEMCNFYIMYWYDPKQVKGASSPRDLCKLLDPSNLDFPADSDKLLPNKRLILAMKRRYVVRHQGNITRCWILRCCTINMIGSFASVFLCTVSFITMSISYGDYDEQLRSYYDNLYQRSSVKKQQSDGKSSGIVKLLMPGVHPTKHDSYLCTAVDLRNKKAYIAGFEPHAEMHTAHHMLLFGCPTPGENALASEGKYWNCGDMGSGVCKGSGERILYAWGRNAPVLKLPKDVAFEVGGNYLVLQVHYGKVDNFVANPSLKDYSGVDLQTTRVQPSHLAAIFLLASGGTIPANEKAWHLDTGCGYGYGPDLHPFAFRVHAHSLGSVITGYRIRDGKWTLIGKGDPQRPQAFYPVDKDVDIKSGDSMAARCTYNSTQRDHVTYIGATMKDEMCNFYMMYWYDPKLNDLGGVSVEDMCQIIDERQLDFPSDSDVPLPGSGPKMEMKRNLGERFCAPNCDDESSPLLLEEDQSWQGNKLADVMRRSSKLGQVTAVDIDSEGKVLIFHRASRKWQADSFDEHNIFSATSDPIPESTVMKLDPQTGEVIDSWGERMFFMPHGLTIDQKGNIWLTDVAMHQVFKFPPGEKKRASLTLGTQFVPGNDENHFCKPTDVAVDSEGNIFVSDGYCNNRVIKFSPDGKKVLLMITNEKLQGLVPSNFEIPHSLSLDEKNRRLFVADRENSRVLQFDSVNGHLVREIKAFGERAFAVHYHPEQGGVLHVVNGPSFSEAQGFTFILNKGSVLQHWEPALSFSQPHDVTSSQDGAVYVADIGRNTVWKFKRHVSSQ</sequence>
<dbReference type="Pfam" id="PF01082">
    <property type="entry name" value="Cu2_monooxygen"/>
    <property type="match status" value="2"/>
</dbReference>
<comment type="similarity">
    <text evidence="5">In the N-terminal section; belongs to the copper type II ascorbate-dependent monooxygenase family.</text>
</comment>
<evidence type="ECO:0000256" key="25">
    <source>
        <dbReference type="PIRSR" id="PIRSR600720-1"/>
    </source>
</evidence>
<comment type="cofactor">
    <cofactor evidence="26">
        <name>Zn(2+)</name>
        <dbReference type="ChEBI" id="CHEBI:29105"/>
    </cofactor>
    <text evidence="26">Binds one Zn(2+) ion per subunit.</text>
</comment>
<evidence type="ECO:0000256" key="2">
    <source>
        <dbReference type="ARBA" id="ARBA00004541"/>
    </source>
</evidence>
<feature type="domain" description="Copper type II ascorbate-dependent monooxygenase N-terminal" evidence="30">
    <location>
        <begin position="57"/>
        <end position="176"/>
    </location>
</feature>
<feature type="binding site" evidence="26">
    <location>
        <position position="1058"/>
    </location>
    <ligand>
        <name>Zn(2+)</name>
        <dbReference type="ChEBI" id="CHEBI:29105"/>
        <note>catalytic</note>
    </ligand>
</feature>
<keyword evidence="7" id="KW-0964">Secreted</keyword>
<dbReference type="InterPro" id="IPR014784">
    <property type="entry name" value="Cu2_ascorb_mOase-like_C"/>
</dbReference>
<evidence type="ECO:0000256" key="14">
    <source>
        <dbReference type="ARBA" id="ARBA00023002"/>
    </source>
</evidence>
<evidence type="ECO:0000256" key="1">
    <source>
        <dbReference type="ARBA" id="ARBA00000686"/>
    </source>
</evidence>
<dbReference type="InterPro" id="IPR000323">
    <property type="entry name" value="Cu2_ascorb_mOase_N"/>
</dbReference>
<dbReference type="FunFam" id="2.60.120.230:FF:000002">
    <property type="entry name" value="Peptidyl-glycine alpha-amidating monooxygenase B"/>
    <property type="match status" value="1"/>
</dbReference>
<dbReference type="Proteomes" id="UP000275408">
    <property type="component" value="Unassembled WGS sequence"/>
</dbReference>
<reference evidence="32 33" key="1">
    <citation type="journal article" date="2018" name="Sci. Rep.">
        <title>Comparative analysis of the Pocillopora damicornis genome highlights role of immune system in coral evolution.</title>
        <authorList>
            <person name="Cunning R."/>
            <person name="Bay R.A."/>
            <person name="Gillette P."/>
            <person name="Baker A.C."/>
            <person name="Traylor-Knowles N."/>
        </authorList>
    </citation>
    <scope>NUCLEOTIDE SEQUENCE [LARGE SCALE GENOMIC DNA]</scope>
    <source>
        <strain evidence="32">RSMAS</strain>
        <tissue evidence="32">Whole animal</tissue>
    </source>
</reference>
<dbReference type="PANTHER" id="PTHR10680">
    <property type="entry name" value="PEPTIDYL-GLYCINE ALPHA-AMIDATING MONOOXYGENASE"/>
    <property type="match status" value="1"/>
</dbReference>
<feature type="binding site" evidence="26">
    <location>
        <position position="697"/>
    </location>
    <ligand>
        <name>Cu(2+)</name>
        <dbReference type="ChEBI" id="CHEBI:29036"/>
        <label>1</label>
        <note>catalytic</note>
    </ligand>
</feature>
<feature type="binding site" evidence="26">
    <location>
        <position position="798"/>
    </location>
    <ligand>
        <name>Ca(2+)</name>
        <dbReference type="ChEBI" id="CHEBI:29108"/>
        <note>structural</note>
    </ligand>
</feature>
<keyword evidence="20" id="KW-0456">Lyase</keyword>
<evidence type="ECO:0000259" key="30">
    <source>
        <dbReference type="Pfam" id="PF01082"/>
    </source>
</evidence>
<keyword evidence="12 26" id="KW-0862">Zinc</keyword>
<feature type="repeat" description="NHL" evidence="28">
    <location>
        <begin position="1042"/>
        <end position="1084"/>
    </location>
</feature>
<dbReference type="SUPFAM" id="SSF101898">
    <property type="entry name" value="NHL repeat"/>
    <property type="match status" value="1"/>
</dbReference>
<feature type="binding site" evidence="26">
    <location>
        <position position="484"/>
    </location>
    <ligand>
        <name>Cu(2+)</name>
        <dbReference type="ChEBI" id="CHEBI:29036"/>
        <label>1</label>
        <note>catalytic</note>
    </ligand>
</feature>
<comment type="cofactor">
    <cofactor evidence="26">
        <name>Cu(2+)</name>
        <dbReference type="ChEBI" id="CHEBI:29036"/>
    </cofactor>
    <text evidence="26">Binds 2 Cu(2+) ions per subunit.</text>
</comment>
<evidence type="ECO:0000256" key="5">
    <source>
        <dbReference type="ARBA" id="ARBA00010263"/>
    </source>
</evidence>
<dbReference type="GO" id="GO:0005507">
    <property type="term" value="F:copper ion binding"/>
    <property type="evidence" value="ECO:0007669"/>
    <property type="project" value="InterPro"/>
</dbReference>
<dbReference type="CDD" id="cd14958">
    <property type="entry name" value="NHL_PAL_like"/>
    <property type="match status" value="1"/>
</dbReference>
<protein>
    <recommendedName>
        <fullName evidence="34">Peptidylglycine monooxygenase</fullName>
    </recommendedName>
</protein>
<evidence type="ECO:0000256" key="26">
    <source>
        <dbReference type="PIRSR" id="PIRSR600720-2"/>
    </source>
</evidence>
<evidence type="ECO:0000256" key="11">
    <source>
        <dbReference type="ARBA" id="ARBA00022737"/>
    </source>
</evidence>
<feature type="signal peptide" evidence="29">
    <location>
        <begin position="1"/>
        <end position="21"/>
    </location>
</feature>
<feature type="binding site" evidence="25">
    <location>
        <position position="982"/>
    </location>
    <ligand>
        <name>a protein</name>
        <dbReference type="ChEBI" id="CHEBI:16541"/>
    </ligand>
    <ligandPart>
        <name>C-terminal Xaa-(2S)-2-hydroxyglycine residue</name>
        <dbReference type="ChEBI" id="CHEBI:142768"/>
    </ligandPart>
</feature>
<feature type="repeat" description="NHL" evidence="28">
    <location>
        <begin position="847"/>
        <end position="888"/>
    </location>
</feature>
<keyword evidence="18 27" id="KW-1015">Disulfide bond</keyword>